<reference evidence="1 2" key="1">
    <citation type="submission" date="2022-05" db="EMBL/GenBank/DDBJ databases">
        <authorList>
            <person name="Park J.-S."/>
        </authorList>
    </citation>
    <scope>NUCLEOTIDE SEQUENCE [LARGE SCALE GENOMIC DNA]</scope>
    <source>
        <strain evidence="1 2">2012CJ34-2</strain>
    </source>
</reference>
<keyword evidence="2" id="KW-1185">Reference proteome</keyword>
<organism evidence="1 2">
    <name type="scientific">Parendozoicomonas callyspongiae</name>
    <dbReference type="NCBI Taxonomy" id="2942213"/>
    <lineage>
        <taxon>Bacteria</taxon>
        <taxon>Pseudomonadati</taxon>
        <taxon>Pseudomonadota</taxon>
        <taxon>Gammaproteobacteria</taxon>
        <taxon>Oceanospirillales</taxon>
        <taxon>Endozoicomonadaceae</taxon>
        <taxon>Parendozoicomonas</taxon>
    </lineage>
</organism>
<sequence>MSRSSCSQKSTEISLTERVWLLVLLVFDMVWKAGMSDVPGWLRGTHWIGSYTGVGQGKTNVEVQAFNYAHFILRFYSRYGQRRFDGFYGGYINYDPVAGKLRFNPETDISWFSRL</sequence>
<evidence type="ECO:0000313" key="1">
    <source>
        <dbReference type="EMBL" id="MCL6270701.1"/>
    </source>
</evidence>
<comment type="caution">
    <text evidence="1">The sequence shown here is derived from an EMBL/GenBank/DDBJ whole genome shotgun (WGS) entry which is preliminary data.</text>
</comment>
<accession>A0ABT0PI60</accession>
<dbReference type="Proteomes" id="UP001203338">
    <property type="component" value="Unassembled WGS sequence"/>
</dbReference>
<name>A0ABT0PI60_9GAMM</name>
<dbReference type="EMBL" id="JAMFLX010000015">
    <property type="protein sequence ID" value="MCL6270701.1"/>
    <property type="molecule type" value="Genomic_DNA"/>
</dbReference>
<gene>
    <name evidence="1" type="ORF">M3P05_12280</name>
</gene>
<evidence type="ECO:0000313" key="2">
    <source>
        <dbReference type="Proteomes" id="UP001203338"/>
    </source>
</evidence>
<proteinExistence type="predicted"/>
<protein>
    <submittedName>
        <fullName evidence="1">Uncharacterized protein</fullName>
    </submittedName>
</protein>
<dbReference type="RefSeq" id="WP_249699967.1">
    <property type="nucleotide sequence ID" value="NZ_JAMFLX010000015.1"/>
</dbReference>